<sequence length="159" mass="18073">MKNYIASCHSCIERKGFLKTVKAPIQKIPISDYPFQKCTYDTVGPFVTSSFGNKYLIVIYDYFIRCTEAHAVENIQSSSLAQVLVDFVSRHGLIQTLYPDRGSNFLPAAMNEIYEKFGISKQKMLAYNPQGLVEHLNKTLIDALRHLVSEKEIGVIMFL</sequence>
<dbReference type="PANTHER" id="PTHR37984:SF15">
    <property type="entry name" value="INTEGRASE CATALYTIC DOMAIN-CONTAINING PROTEIN"/>
    <property type="match status" value="1"/>
</dbReference>
<dbReference type="PROSITE" id="PS50994">
    <property type="entry name" value="INTEGRASE"/>
    <property type="match status" value="1"/>
</dbReference>
<gene>
    <name evidence="2" type="primary">Tf2-9_101</name>
    <name evidence="2" type="ORF">CDAR_313121</name>
</gene>
<dbReference type="InterPro" id="IPR036397">
    <property type="entry name" value="RNaseH_sf"/>
</dbReference>
<dbReference type="AlphaFoldDB" id="A0AAV4UKP4"/>
<dbReference type="SUPFAM" id="SSF53098">
    <property type="entry name" value="Ribonuclease H-like"/>
    <property type="match status" value="1"/>
</dbReference>
<protein>
    <submittedName>
        <fullName evidence="2">Reverse transcriptase</fullName>
    </submittedName>
</protein>
<feature type="domain" description="Integrase catalytic" evidence="1">
    <location>
        <begin position="30"/>
        <end position="159"/>
    </location>
</feature>
<evidence type="ECO:0000259" key="1">
    <source>
        <dbReference type="PROSITE" id="PS50994"/>
    </source>
</evidence>
<dbReference type="EMBL" id="BPLQ01011465">
    <property type="protein sequence ID" value="GIY58159.1"/>
    <property type="molecule type" value="Genomic_DNA"/>
</dbReference>
<organism evidence="2 3">
    <name type="scientific">Caerostris darwini</name>
    <dbReference type="NCBI Taxonomy" id="1538125"/>
    <lineage>
        <taxon>Eukaryota</taxon>
        <taxon>Metazoa</taxon>
        <taxon>Ecdysozoa</taxon>
        <taxon>Arthropoda</taxon>
        <taxon>Chelicerata</taxon>
        <taxon>Arachnida</taxon>
        <taxon>Araneae</taxon>
        <taxon>Araneomorphae</taxon>
        <taxon>Entelegynae</taxon>
        <taxon>Araneoidea</taxon>
        <taxon>Araneidae</taxon>
        <taxon>Caerostris</taxon>
    </lineage>
</organism>
<dbReference type="GO" id="GO:0003676">
    <property type="term" value="F:nucleic acid binding"/>
    <property type="evidence" value="ECO:0007669"/>
    <property type="project" value="InterPro"/>
</dbReference>
<dbReference type="InterPro" id="IPR012337">
    <property type="entry name" value="RNaseH-like_sf"/>
</dbReference>
<keyword evidence="2" id="KW-0808">Transferase</keyword>
<dbReference type="PANTHER" id="PTHR37984">
    <property type="entry name" value="PROTEIN CBG26694"/>
    <property type="match status" value="1"/>
</dbReference>
<proteinExistence type="predicted"/>
<dbReference type="Gene3D" id="3.30.420.10">
    <property type="entry name" value="Ribonuclease H-like superfamily/Ribonuclease H"/>
    <property type="match status" value="1"/>
</dbReference>
<keyword evidence="2" id="KW-0548">Nucleotidyltransferase</keyword>
<dbReference type="InterPro" id="IPR050951">
    <property type="entry name" value="Retrovirus_Pol_polyprotein"/>
</dbReference>
<evidence type="ECO:0000313" key="3">
    <source>
        <dbReference type="Proteomes" id="UP001054837"/>
    </source>
</evidence>
<comment type="caution">
    <text evidence="2">The sequence shown here is derived from an EMBL/GenBank/DDBJ whole genome shotgun (WGS) entry which is preliminary data.</text>
</comment>
<accession>A0AAV4UKP4</accession>
<keyword evidence="2" id="KW-0695">RNA-directed DNA polymerase</keyword>
<dbReference type="GO" id="GO:0015074">
    <property type="term" value="P:DNA integration"/>
    <property type="evidence" value="ECO:0007669"/>
    <property type="project" value="InterPro"/>
</dbReference>
<dbReference type="Proteomes" id="UP001054837">
    <property type="component" value="Unassembled WGS sequence"/>
</dbReference>
<name>A0AAV4UKP4_9ARAC</name>
<dbReference type="InterPro" id="IPR001584">
    <property type="entry name" value="Integrase_cat-core"/>
</dbReference>
<reference evidence="2 3" key="1">
    <citation type="submission" date="2021-06" db="EMBL/GenBank/DDBJ databases">
        <title>Caerostris darwini draft genome.</title>
        <authorList>
            <person name="Kono N."/>
            <person name="Arakawa K."/>
        </authorList>
    </citation>
    <scope>NUCLEOTIDE SEQUENCE [LARGE SCALE GENOMIC DNA]</scope>
</reference>
<evidence type="ECO:0000313" key="2">
    <source>
        <dbReference type="EMBL" id="GIY58159.1"/>
    </source>
</evidence>
<dbReference type="GO" id="GO:0003964">
    <property type="term" value="F:RNA-directed DNA polymerase activity"/>
    <property type="evidence" value="ECO:0007669"/>
    <property type="project" value="UniProtKB-KW"/>
</dbReference>
<keyword evidence="3" id="KW-1185">Reference proteome</keyword>